<dbReference type="GeneID" id="5492512"/>
<dbReference type="HOGENOM" id="CLU_2905513_0_0_1"/>
<proteinExistence type="predicted"/>
<keyword evidence="2" id="KW-1185">Reference proteome</keyword>
<dbReference type="InParanoid" id="A7EAV0"/>
<evidence type="ECO:0000313" key="1">
    <source>
        <dbReference type="EMBL" id="EDN99578.1"/>
    </source>
</evidence>
<accession>A7EAV0</accession>
<dbReference type="Proteomes" id="UP000001312">
    <property type="component" value="Unassembled WGS sequence"/>
</dbReference>
<reference evidence="2" key="1">
    <citation type="journal article" date="2011" name="PLoS Genet.">
        <title>Genomic analysis of the necrotrophic fungal pathogens Sclerotinia sclerotiorum and Botrytis cinerea.</title>
        <authorList>
            <person name="Amselem J."/>
            <person name="Cuomo C.A."/>
            <person name="van Kan J.A."/>
            <person name="Viaud M."/>
            <person name="Benito E.P."/>
            <person name="Couloux A."/>
            <person name="Coutinho P.M."/>
            <person name="de Vries R.P."/>
            <person name="Dyer P.S."/>
            <person name="Fillinger S."/>
            <person name="Fournier E."/>
            <person name="Gout L."/>
            <person name="Hahn M."/>
            <person name="Kohn L."/>
            <person name="Lapalu N."/>
            <person name="Plummer K.M."/>
            <person name="Pradier J.M."/>
            <person name="Quevillon E."/>
            <person name="Sharon A."/>
            <person name="Simon A."/>
            <person name="ten Have A."/>
            <person name="Tudzynski B."/>
            <person name="Tudzynski P."/>
            <person name="Wincker P."/>
            <person name="Andrew M."/>
            <person name="Anthouard V."/>
            <person name="Beever R.E."/>
            <person name="Beffa R."/>
            <person name="Benoit I."/>
            <person name="Bouzid O."/>
            <person name="Brault B."/>
            <person name="Chen Z."/>
            <person name="Choquer M."/>
            <person name="Collemare J."/>
            <person name="Cotton P."/>
            <person name="Danchin E.G."/>
            <person name="Da Silva C."/>
            <person name="Gautier A."/>
            <person name="Giraud C."/>
            <person name="Giraud T."/>
            <person name="Gonzalez C."/>
            <person name="Grossetete S."/>
            <person name="Guldener U."/>
            <person name="Henrissat B."/>
            <person name="Howlett B.J."/>
            <person name="Kodira C."/>
            <person name="Kretschmer M."/>
            <person name="Lappartient A."/>
            <person name="Leroch M."/>
            <person name="Levis C."/>
            <person name="Mauceli E."/>
            <person name="Neuveglise C."/>
            <person name="Oeser B."/>
            <person name="Pearson M."/>
            <person name="Poulain J."/>
            <person name="Poussereau N."/>
            <person name="Quesneville H."/>
            <person name="Rascle C."/>
            <person name="Schumacher J."/>
            <person name="Segurens B."/>
            <person name="Sexton A."/>
            <person name="Silva E."/>
            <person name="Sirven C."/>
            <person name="Soanes D.M."/>
            <person name="Talbot N.J."/>
            <person name="Templeton M."/>
            <person name="Yandava C."/>
            <person name="Yarden O."/>
            <person name="Zeng Q."/>
            <person name="Rollins J.A."/>
            <person name="Lebrun M.H."/>
            <person name="Dickman M."/>
        </authorList>
    </citation>
    <scope>NUCLEOTIDE SEQUENCE [LARGE SCALE GENOMIC DNA]</scope>
    <source>
        <strain evidence="2">ATCC 18683 / 1980 / Ss-1</strain>
    </source>
</reference>
<organism evidence="1 2">
    <name type="scientific">Sclerotinia sclerotiorum (strain ATCC 18683 / 1980 / Ss-1)</name>
    <name type="common">White mold</name>
    <name type="synonym">Whetzelinia sclerotiorum</name>
    <dbReference type="NCBI Taxonomy" id="665079"/>
    <lineage>
        <taxon>Eukaryota</taxon>
        <taxon>Fungi</taxon>
        <taxon>Dikarya</taxon>
        <taxon>Ascomycota</taxon>
        <taxon>Pezizomycotina</taxon>
        <taxon>Leotiomycetes</taxon>
        <taxon>Helotiales</taxon>
        <taxon>Sclerotiniaceae</taxon>
        <taxon>Sclerotinia</taxon>
    </lineage>
</organism>
<name>A7EAV0_SCLS1</name>
<dbReference type="KEGG" id="ssl:SS1G_02433"/>
<dbReference type="RefSeq" id="XP_001596216.1">
    <property type="nucleotide sequence ID" value="XM_001596166.1"/>
</dbReference>
<gene>
    <name evidence="1" type="ORF">SS1G_02433</name>
</gene>
<protein>
    <submittedName>
        <fullName evidence="1">Uncharacterized protein</fullName>
    </submittedName>
</protein>
<sequence length="62" mass="7077">MNLLTILISRVYPVVPCGKGAWTGYGDPNGNGIKGCLEEWRYQERYQDKRHKLLSEYASIST</sequence>
<evidence type="ECO:0000313" key="2">
    <source>
        <dbReference type="Proteomes" id="UP000001312"/>
    </source>
</evidence>
<dbReference type="AlphaFoldDB" id="A7EAV0"/>
<dbReference type="EMBL" id="CH476623">
    <property type="protein sequence ID" value="EDN99578.1"/>
    <property type="molecule type" value="Genomic_DNA"/>
</dbReference>